<dbReference type="InterPro" id="IPR003719">
    <property type="entry name" value="Phenazine_PhzF-like"/>
</dbReference>
<accession>A0A918XY69</accession>
<dbReference type="Pfam" id="PF02567">
    <property type="entry name" value="PhzC-PhzF"/>
    <property type="match status" value="1"/>
</dbReference>
<dbReference type="NCBIfam" id="TIGR00654">
    <property type="entry name" value="PhzF_family"/>
    <property type="match status" value="1"/>
</dbReference>
<dbReference type="PIRSF" id="PIRSF016184">
    <property type="entry name" value="PhzC_PhzF"/>
    <property type="match status" value="1"/>
</dbReference>
<dbReference type="Gene3D" id="3.10.310.10">
    <property type="entry name" value="Diaminopimelate Epimerase, Chain A, domain 1"/>
    <property type="match status" value="2"/>
</dbReference>
<gene>
    <name evidence="3" type="ORF">GCM10017083_53690</name>
</gene>
<dbReference type="Proteomes" id="UP000630353">
    <property type="component" value="Unassembled WGS sequence"/>
</dbReference>
<comment type="similarity">
    <text evidence="1">Belongs to the PhzF family.</text>
</comment>
<dbReference type="AlphaFoldDB" id="A0A918XY69"/>
<dbReference type="GO" id="GO:0005737">
    <property type="term" value="C:cytoplasm"/>
    <property type="evidence" value="ECO:0007669"/>
    <property type="project" value="TreeGrafter"/>
</dbReference>
<name>A0A918XY69_9PROT</name>
<dbReference type="PANTHER" id="PTHR13774">
    <property type="entry name" value="PHENAZINE BIOSYNTHESIS PROTEIN"/>
    <property type="match status" value="1"/>
</dbReference>
<feature type="active site" evidence="2">
    <location>
        <position position="46"/>
    </location>
</feature>
<evidence type="ECO:0000313" key="4">
    <source>
        <dbReference type="Proteomes" id="UP000630353"/>
    </source>
</evidence>
<comment type="caution">
    <text evidence="3">The sequence shown here is derived from an EMBL/GenBank/DDBJ whole genome shotgun (WGS) entry which is preliminary data.</text>
</comment>
<reference evidence="3" key="2">
    <citation type="submission" date="2020-09" db="EMBL/GenBank/DDBJ databases">
        <authorList>
            <person name="Sun Q."/>
            <person name="Kim S."/>
        </authorList>
    </citation>
    <scope>NUCLEOTIDE SEQUENCE</scope>
    <source>
        <strain evidence="3">KCTC 42651</strain>
    </source>
</reference>
<evidence type="ECO:0000313" key="3">
    <source>
        <dbReference type="EMBL" id="GHD63436.1"/>
    </source>
</evidence>
<dbReference type="SUPFAM" id="SSF54506">
    <property type="entry name" value="Diaminopimelate epimerase-like"/>
    <property type="match status" value="1"/>
</dbReference>
<evidence type="ECO:0000256" key="1">
    <source>
        <dbReference type="ARBA" id="ARBA00008270"/>
    </source>
</evidence>
<keyword evidence="4" id="KW-1185">Reference proteome</keyword>
<organism evidence="3 4">
    <name type="scientific">Thalassobaculum fulvum</name>
    <dbReference type="NCBI Taxonomy" id="1633335"/>
    <lineage>
        <taxon>Bacteria</taxon>
        <taxon>Pseudomonadati</taxon>
        <taxon>Pseudomonadota</taxon>
        <taxon>Alphaproteobacteria</taxon>
        <taxon>Rhodospirillales</taxon>
        <taxon>Thalassobaculaceae</taxon>
        <taxon>Thalassobaculum</taxon>
    </lineage>
</organism>
<dbReference type="PANTHER" id="PTHR13774:SF32">
    <property type="entry name" value="ANTISENSE-ENHANCING SEQUENCE 1"/>
    <property type="match status" value="1"/>
</dbReference>
<evidence type="ECO:0000256" key="2">
    <source>
        <dbReference type="PIRSR" id="PIRSR016184-1"/>
    </source>
</evidence>
<sequence length="299" mass="31342">MVLSYETVDVFTETAFGGNPLAVVTGGEDLTTEAMQAIAREFNTPETTFVMPPADPANTAQVRIFTPAMELPFAGHPNVGTATMLARRGELFGRPVGDTVRFEEAIGLVGLDIVRSKGEAVGAVLASPAMPEVKERFDPSAVAAAVGLPDTAIVVARHAPVHVAIGAVLLIAEVEDLDMLAAARGDAGLQVKHLGEAAPPLVYLYTREDAGADFLHIRSRMFAPRAGIPEDPATGGAAVAIAGLFATLRDGSLDLVIDQGIEMGRPSRLDVRLIRDGGAERITVAGRCVPMMRGELLAV</sequence>
<dbReference type="RefSeq" id="WP_189995573.1">
    <property type="nucleotide sequence ID" value="NZ_BMZS01000016.1"/>
</dbReference>
<reference evidence="3" key="1">
    <citation type="journal article" date="2014" name="Int. J. Syst. Evol. Microbiol.">
        <title>Complete genome sequence of Corynebacterium casei LMG S-19264T (=DSM 44701T), isolated from a smear-ripened cheese.</title>
        <authorList>
            <consortium name="US DOE Joint Genome Institute (JGI-PGF)"/>
            <person name="Walter F."/>
            <person name="Albersmeier A."/>
            <person name="Kalinowski J."/>
            <person name="Ruckert C."/>
        </authorList>
    </citation>
    <scope>NUCLEOTIDE SEQUENCE</scope>
    <source>
        <strain evidence="3">KCTC 42651</strain>
    </source>
</reference>
<protein>
    <submittedName>
        <fullName evidence="3">Phenazine antibiotic biosynthesis-like protein</fullName>
    </submittedName>
</protein>
<dbReference type="EMBL" id="BMZS01000016">
    <property type="protein sequence ID" value="GHD63436.1"/>
    <property type="molecule type" value="Genomic_DNA"/>
</dbReference>
<dbReference type="GO" id="GO:0016853">
    <property type="term" value="F:isomerase activity"/>
    <property type="evidence" value="ECO:0007669"/>
    <property type="project" value="TreeGrafter"/>
</dbReference>
<proteinExistence type="inferred from homology"/>